<accession>A0A136LXJ1</accession>
<feature type="compositionally biased region" description="Low complexity" evidence="1">
    <location>
        <begin position="58"/>
        <end position="72"/>
    </location>
</feature>
<reference evidence="4 5" key="1">
    <citation type="submission" date="2015-02" db="EMBL/GenBank/DDBJ databases">
        <title>Improved understanding of the partial-nitritation anammox process through 23 genomes representing the majority of the microbial community.</title>
        <authorList>
            <person name="Speth D.R."/>
            <person name="In T Zandt M."/>
            <person name="Guerrero Cruz S."/>
            <person name="Jetten M.S."/>
            <person name="Dutilh B.E."/>
        </authorList>
    </citation>
    <scope>NUCLEOTIDE SEQUENCE [LARGE SCALE GENOMIC DNA]</scope>
    <source>
        <strain evidence="4">OLB20</strain>
    </source>
</reference>
<gene>
    <name evidence="4" type="ORF">TR69_WS6001000383</name>
</gene>
<sequence>MDEQTMQQQAPELSPTPVSAETTSNGPGRKFLIAVAVALFLIVVLILVALAAVVANNAQRSDSSGTPDSGTDVPADGGSDGLDGEDAGNIRNVSVMEDEEVSSPLTVTGEVRGWFFEGSFPVRVETSDGSVIAEEPAMTAGGADWMTAGFVPFEVTLSFDPGDAVEGVIIFIKDNPSGLPEMDERYEVPVRFSGETSETPGTETISISNLTTGQSIRSPYTVRGQAEGWFFEGEFPVKVYDRVGGTQIGLGFATVPEAAGSWTDGGMLPFTADVYFVANARTEGVIVLEKNNPSGLPENDESVSIPVRFAPEDIRITNVLPYQEIPSGFAVSGSARGPWFFEASFPFSVQRLNGTVVYTTPVPAIGDSYTTSFVPFSVSVGAGPGSGQTALLVFEKANASGLPEHADSFEIPVRFR</sequence>
<keyword evidence="2" id="KW-0812">Transmembrane</keyword>
<feature type="region of interest" description="Disordered" evidence="1">
    <location>
        <begin position="1"/>
        <end position="24"/>
    </location>
</feature>
<dbReference type="Proteomes" id="UP000070457">
    <property type="component" value="Unassembled WGS sequence"/>
</dbReference>
<protein>
    <submittedName>
        <fullName evidence="4">Immunoglobulin-like domain of bacterial spore germination</fullName>
    </submittedName>
</protein>
<organism evidence="4 5">
    <name type="scientific">candidate division WS6 bacterium OLB20</name>
    <dbReference type="NCBI Taxonomy" id="1617426"/>
    <lineage>
        <taxon>Bacteria</taxon>
        <taxon>Candidatus Dojkabacteria</taxon>
    </lineage>
</organism>
<dbReference type="EMBL" id="JYNZ01000003">
    <property type="protein sequence ID" value="KXK26380.1"/>
    <property type="molecule type" value="Genomic_DNA"/>
</dbReference>
<name>A0A136LXJ1_9BACT</name>
<comment type="caution">
    <text evidence="4">The sequence shown here is derived from an EMBL/GenBank/DDBJ whole genome shotgun (WGS) entry which is preliminary data.</text>
</comment>
<evidence type="ECO:0000256" key="2">
    <source>
        <dbReference type="SAM" id="Phobius"/>
    </source>
</evidence>
<dbReference type="AlphaFoldDB" id="A0A136LXJ1"/>
<feature type="region of interest" description="Disordered" evidence="1">
    <location>
        <begin position="58"/>
        <end position="88"/>
    </location>
</feature>
<evidence type="ECO:0000313" key="4">
    <source>
        <dbReference type="EMBL" id="KXK26380.1"/>
    </source>
</evidence>
<evidence type="ECO:0000313" key="5">
    <source>
        <dbReference type="Proteomes" id="UP000070457"/>
    </source>
</evidence>
<dbReference type="Pfam" id="PF10648">
    <property type="entry name" value="Gmad2"/>
    <property type="match status" value="2"/>
</dbReference>
<dbReference type="STRING" id="1617426.TR69_WS6001000383"/>
<evidence type="ECO:0000256" key="1">
    <source>
        <dbReference type="SAM" id="MobiDB-lite"/>
    </source>
</evidence>
<feature type="domain" description="Bacterial spore germination immunoglobulin-like" evidence="3">
    <location>
        <begin position="97"/>
        <end position="177"/>
    </location>
</feature>
<keyword evidence="2" id="KW-0472">Membrane</keyword>
<evidence type="ECO:0000259" key="3">
    <source>
        <dbReference type="Pfam" id="PF10648"/>
    </source>
</evidence>
<feature type="transmembrane region" description="Helical" evidence="2">
    <location>
        <begin position="31"/>
        <end position="54"/>
    </location>
</feature>
<feature type="domain" description="Bacterial spore germination immunoglobulin-like" evidence="3">
    <location>
        <begin position="314"/>
        <end position="399"/>
    </location>
</feature>
<proteinExistence type="predicted"/>
<keyword evidence="2" id="KW-1133">Transmembrane helix</keyword>
<dbReference type="InterPro" id="IPR018911">
    <property type="entry name" value="Gmad2_Ig-like_dom"/>
</dbReference>